<comment type="caution">
    <text evidence="15">The sequence shown here is derived from an EMBL/GenBank/DDBJ whole genome shotgun (WGS) entry which is preliminary data.</text>
</comment>
<feature type="binding site" evidence="11">
    <location>
        <position position="162"/>
    </location>
    <ligand>
        <name>CTP</name>
        <dbReference type="ChEBI" id="CHEBI:37563"/>
    </ligand>
</feature>
<evidence type="ECO:0000256" key="3">
    <source>
        <dbReference type="ARBA" id="ARBA00022694"/>
    </source>
</evidence>
<dbReference type="InterPro" id="IPR002646">
    <property type="entry name" value="PolA_pol_head_dom"/>
</dbReference>
<dbReference type="SUPFAM" id="SSF81891">
    <property type="entry name" value="Poly A polymerase C-terminal region-like"/>
    <property type="match status" value="1"/>
</dbReference>
<feature type="domain" description="Poly A polymerase head" evidence="12">
    <location>
        <begin position="21"/>
        <end position="141"/>
    </location>
</feature>
<keyword evidence="5 11" id="KW-0479">Metal-binding</keyword>
<evidence type="ECO:0000259" key="12">
    <source>
        <dbReference type="Pfam" id="PF01743"/>
    </source>
</evidence>
<comment type="catalytic activity">
    <reaction evidence="11">
        <text>a tRNA with a 3' CCA end + 2 CTP + ATP = a tRNA with a 3' CCACCA end + 3 diphosphate</text>
        <dbReference type="Rhea" id="RHEA:76235"/>
        <dbReference type="Rhea" id="RHEA-COMP:10468"/>
        <dbReference type="Rhea" id="RHEA-COMP:18655"/>
        <dbReference type="ChEBI" id="CHEBI:30616"/>
        <dbReference type="ChEBI" id="CHEBI:33019"/>
        <dbReference type="ChEBI" id="CHEBI:37563"/>
        <dbReference type="ChEBI" id="CHEBI:83071"/>
        <dbReference type="ChEBI" id="CHEBI:195187"/>
    </reaction>
</comment>
<dbReference type="NCBIfam" id="NF009814">
    <property type="entry name" value="PRK13299.1"/>
    <property type="match status" value="1"/>
</dbReference>
<dbReference type="EC" id="2.7.7.72" evidence="11"/>
<feature type="binding site" evidence="11">
    <location>
        <position position="156"/>
    </location>
    <ligand>
        <name>CTP</name>
        <dbReference type="ChEBI" id="CHEBI:37563"/>
    </ligand>
</feature>
<evidence type="ECO:0000256" key="1">
    <source>
        <dbReference type="ARBA" id="ARBA00001946"/>
    </source>
</evidence>
<evidence type="ECO:0000259" key="14">
    <source>
        <dbReference type="Pfam" id="PF13735"/>
    </source>
</evidence>
<comment type="cofactor">
    <cofactor evidence="1 11">
        <name>Mg(2+)</name>
        <dbReference type="ChEBI" id="CHEBI:18420"/>
    </cofactor>
</comment>
<dbReference type="GO" id="GO:0160016">
    <property type="term" value="F:CCACCA tRNA nucleotidyltransferase activity"/>
    <property type="evidence" value="ECO:0007669"/>
    <property type="project" value="RHEA"/>
</dbReference>
<comment type="catalytic activity">
    <reaction evidence="11">
        <text>a tRNA precursor + 2 CTP + ATP = a tRNA with a 3' CCA end + 3 diphosphate</text>
        <dbReference type="Rhea" id="RHEA:14433"/>
        <dbReference type="Rhea" id="RHEA-COMP:10465"/>
        <dbReference type="Rhea" id="RHEA-COMP:10468"/>
        <dbReference type="ChEBI" id="CHEBI:30616"/>
        <dbReference type="ChEBI" id="CHEBI:33019"/>
        <dbReference type="ChEBI" id="CHEBI:37563"/>
        <dbReference type="ChEBI" id="CHEBI:74896"/>
        <dbReference type="ChEBI" id="CHEBI:83071"/>
        <dbReference type="EC" id="2.7.7.72"/>
    </reaction>
</comment>
<evidence type="ECO:0000256" key="4">
    <source>
        <dbReference type="ARBA" id="ARBA00022695"/>
    </source>
</evidence>
<dbReference type="Pfam" id="PF13735">
    <property type="entry name" value="tRNA_NucTran2_2"/>
    <property type="match status" value="1"/>
</dbReference>
<feature type="binding site" evidence="11">
    <location>
        <position position="156"/>
    </location>
    <ligand>
        <name>ATP</name>
        <dbReference type="ChEBI" id="CHEBI:30616"/>
    </ligand>
</feature>
<dbReference type="GO" id="GO:0001680">
    <property type="term" value="P:tRNA 3'-terminal CCA addition"/>
    <property type="evidence" value="ECO:0007669"/>
    <property type="project" value="UniProtKB-UniRule"/>
</dbReference>
<dbReference type="Gene3D" id="1.10.3090.10">
    <property type="entry name" value="cca-adding enzyme, domain 2"/>
    <property type="match status" value="1"/>
</dbReference>
<dbReference type="RefSeq" id="WP_089801197.1">
    <property type="nucleotide sequence ID" value="NZ_BJYE01000011.1"/>
</dbReference>
<comment type="similarity">
    <text evidence="11">Belongs to the tRNA nucleotidyltransferase/poly(A) polymerase family. Bacterial CCA-adding enzyme type 3 subfamily.</text>
</comment>
<dbReference type="InterPro" id="IPR043519">
    <property type="entry name" value="NT_sf"/>
</dbReference>
<keyword evidence="2 11" id="KW-0808">Transferase</keyword>
<dbReference type="AlphaFoldDB" id="A0A511X143"/>
<dbReference type="Gene3D" id="3.30.460.10">
    <property type="entry name" value="Beta Polymerase, domain 2"/>
    <property type="match status" value="1"/>
</dbReference>
<evidence type="ECO:0000256" key="7">
    <source>
        <dbReference type="ARBA" id="ARBA00022800"/>
    </source>
</evidence>
<feature type="binding site" evidence="11">
    <location>
        <position position="110"/>
    </location>
    <ligand>
        <name>ATP</name>
        <dbReference type="ChEBI" id="CHEBI:30616"/>
    </ligand>
</feature>
<gene>
    <name evidence="11 15" type="primary">cca</name>
    <name evidence="15" type="ORF">HAL01_11400</name>
</gene>
<sequence>MDVFEPAMPILSRLKEAGHHAFIVGGSVRDYIMHRPINDIDIATSALPIEVIELFDQVIPVGIEHGTVIVRHNHQSFEVTTLREESTYSDYRHPDSVSFVDDIIKDLARRDFTMNAIALTPKGELIDPFHGQSDIQQHMIRSVGQANRRFNEDPLRMLRAIRFSAQLGFSMDQQTTSALLKQRSLINTVAMERIKIELDKCVSGAHFHQIIKKSVTIQLLRTLPIFKDLNETLAELSVSQPFFALVDVFVYLTMKNSALNVTSLANVYRFSNKEKVIGQSLVDCLEAFKEGVMLQEIMYHLDYHHIDRFNRLLMALYHHEFSTTYLQSLKRALPIQSRQDMAISGRDLQMMFPHRQRGPWIGDILELLEKKIITGQLKNQQEQLKEWVKWSYPTENV</sequence>
<feature type="domain" description="tRNA nucleotidyltransferase/poly(A) polymerase RNA and SrmB- binding" evidence="13">
    <location>
        <begin position="168"/>
        <end position="226"/>
    </location>
</feature>
<protein>
    <recommendedName>
        <fullName evidence="11">CCA-adding enzyme</fullName>
        <ecNumber evidence="11">2.7.7.72</ecNumber>
    </recommendedName>
    <alternativeName>
        <fullName evidence="11">CCA tRNA nucleotidyltransferase</fullName>
    </alternativeName>
    <alternativeName>
        <fullName evidence="11">tRNA CCA-pyrophosphorylase</fullName>
    </alternativeName>
    <alternativeName>
        <fullName evidence="11">tRNA adenylyl-/cytidylyl- transferase</fullName>
    </alternativeName>
    <alternativeName>
        <fullName evidence="11">tRNA nucleotidyltransferase</fullName>
    </alternativeName>
    <alternativeName>
        <fullName evidence="11">tRNA-NT</fullName>
    </alternativeName>
</protein>
<evidence type="ECO:0000256" key="11">
    <source>
        <dbReference type="HAMAP-Rule" id="MF_01263"/>
    </source>
</evidence>
<evidence type="ECO:0000256" key="2">
    <source>
        <dbReference type="ARBA" id="ARBA00022679"/>
    </source>
</evidence>
<feature type="binding site" evidence="11">
    <location>
        <position position="110"/>
    </location>
    <ligand>
        <name>CTP</name>
        <dbReference type="ChEBI" id="CHEBI:37563"/>
    </ligand>
</feature>
<dbReference type="Pfam" id="PF01743">
    <property type="entry name" value="PolyA_pol"/>
    <property type="match status" value="1"/>
</dbReference>
<dbReference type="Pfam" id="PF12627">
    <property type="entry name" value="PolyA_pol_RNAbd"/>
    <property type="match status" value="1"/>
</dbReference>
<feature type="binding site" evidence="11">
    <location>
        <position position="41"/>
    </location>
    <ligand>
        <name>Mg(2+)</name>
        <dbReference type="ChEBI" id="CHEBI:18420"/>
    </ligand>
</feature>
<evidence type="ECO:0000313" key="16">
    <source>
        <dbReference type="Proteomes" id="UP000321400"/>
    </source>
</evidence>
<evidence type="ECO:0000259" key="13">
    <source>
        <dbReference type="Pfam" id="PF12627"/>
    </source>
</evidence>
<evidence type="ECO:0000256" key="8">
    <source>
        <dbReference type="ARBA" id="ARBA00022840"/>
    </source>
</evidence>
<feature type="binding site" evidence="11">
    <location>
        <position position="153"/>
    </location>
    <ligand>
        <name>ATP</name>
        <dbReference type="ChEBI" id="CHEBI:30616"/>
    </ligand>
</feature>
<dbReference type="CDD" id="cd05398">
    <property type="entry name" value="NT_ClassII-CCAase"/>
    <property type="match status" value="1"/>
</dbReference>
<feature type="binding site" evidence="11">
    <location>
        <position position="29"/>
    </location>
    <ligand>
        <name>CTP</name>
        <dbReference type="ChEBI" id="CHEBI:37563"/>
    </ligand>
</feature>
<organism evidence="15 16">
    <name type="scientific">Halolactibacillus alkaliphilus</name>
    <dbReference type="NCBI Taxonomy" id="442899"/>
    <lineage>
        <taxon>Bacteria</taxon>
        <taxon>Bacillati</taxon>
        <taxon>Bacillota</taxon>
        <taxon>Bacilli</taxon>
        <taxon>Bacillales</taxon>
        <taxon>Bacillaceae</taxon>
        <taxon>Halolactibacillus</taxon>
    </lineage>
</organism>
<dbReference type="GO" id="GO:0000287">
    <property type="term" value="F:magnesium ion binding"/>
    <property type="evidence" value="ECO:0007669"/>
    <property type="project" value="UniProtKB-UniRule"/>
</dbReference>
<dbReference type="GO" id="GO:0005524">
    <property type="term" value="F:ATP binding"/>
    <property type="evidence" value="ECO:0007669"/>
    <property type="project" value="UniProtKB-UniRule"/>
</dbReference>
<feature type="binding site" evidence="11">
    <location>
        <position position="26"/>
    </location>
    <ligand>
        <name>ATP</name>
        <dbReference type="ChEBI" id="CHEBI:30616"/>
    </ligand>
</feature>
<feature type="binding site" evidence="11">
    <location>
        <position position="26"/>
    </location>
    <ligand>
        <name>CTP</name>
        <dbReference type="ChEBI" id="CHEBI:37563"/>
    </ligand>
</feature>
<name>A0A511X143_9BACI</name>
<dbReference type="GO" id="GO:0042245">
    <property type="term" value="P:RNA repair"/>
    <property type="evidence" value="ECO:0007669"/>
    <property type="project" value="UniProtKB-KW"/>
</dbReference>
<comment type="function">
    <text evidence="11">Catalyzes the addition and repair of the essential 3'-terminal CCA sequence in tRNAs without using a nucleic acid template. Adds these three nucleotides in the order of C, C, and A to the tRNA nucleotide-73, using CTP and ATP as substrates and producing inorganic pyrophosphate. tRNA 3'-terminal CCA addition is required both for tRNA processing and repair. Also involved in tRNA surveillance by mediating tandem CCA addition to generate a CCACCA at the 3' terminus of unstable tRNAs. While stable tRNAs receive only 3'-terminal CCA, unstable tRNAs are marked with CCACCA and rapidly degraded.</text>
</comment>
<dbReference type="InterPro" id="IPR023068">
    <property type="entry name" value="CCA-adding_enz_firmicutes"/>
</dbReference>
<keyword evidence="7 11" id="KW-0692">RNA repair</keyword>
<feature type="binding site" evidence="11">
    <location>
        <position position="162"/>
    </location>
    <ligand>
        <name>ATP</name>
        <dbReference type="ChEBI" id="CHEBI:30616"/>
    </ligand>
</feature>
<keyword evidence="9 11" id="KW-0460">Magnesium</keyword>
<reference evidence="15 16" key="1">
    <citation type="submission" date="2019-07" db="EMBL/GenBank/DDBJ databases">
        <title>Whole genome shotgun sequence of Halolactibacillus alkaliphilus NBRC 103919.</title>
        <authorList>
            <person name="Hosoyama A."/>
            <person name="Uohara A."/>
            <person name="Ohji S."/>
            <person name="Ichikawa N."/>
        </authorList>
    </citation>
    <scope>NUCLEOTIDE SEQUENCE [LARGE SCALE GENOMIC DNA]</scope>
    <source>
        <strain evidence="15 16">NBRC 103919</strain>
    </source>
</reference>
<dbReference type="PANTHER" id="PTHR46173:SF1">
    <property type="entry name" value="CCA TRNA NUCLEOTIDYLTRANSFERASE 1, MITOCHONDRIAL"/>
    <property type="match status" value="1"/>
</dbReference>
<feature type="binding site" evidence="11">
    <location>
        <position position="39"/>
    </location>
    <ligand>
        <name>Mg(2+)</name>
        <dbReference type="ChEBI" id="CHEBI:18420"/>
    </ligand>
</feature>
<feature type="binding site" evidence="11">
    <location>
        <position position="159"/>
    </location>
    <ligand>
        <name>CTP</name>
        <dbReference type="ChEBI" id="CHEBI:37563"/>
    </ligand>
</feature>
<keyword evidence="10 11" id="KW-0694">RNA-binding</keyword>
<dbReference type="InterPro" id="IPR050264">
    <property type="entry name" value="Bact_CCA-adding_enz_type3_sf"/>
</dbReference>
<proteinExistence type="inferred from homology"/>
<feature type="binding site" evidence="11">
    <location>
        <position position="29"/>
    </location>
    <ligand>
        <name>ATP</name>
        <dbReference type="ChEBI" id="CHEBI:30616"/>
    </ligand>
</feature>
<dbReference type="InterPro" id="IPR032810">
    <property type="entry name" value="CCA-adding_enz_C"/>
</dbReference>
<accession>A0A511X143</accession>
<dbReference type="PANTHER" id="PTHR46173">
    <property type="entry name" value="CCA TRNA NUCLEOTIDYLTRANSFERASE 1, MITOCHONDRIAL"/>
    <property type="match status" value="1"/>
</dbReference>
<keyword evidence="6 11" id="KW-0547">Nucleotide-binding</keyword>
<evidence type="ECO:0000256" key="9">
    <source>
        <dbReference type="ARBA" id="ARBA00022842"/>
    </source>
</evidence>
<dbReference type="STRING" id="442899.SAMN05720591_11031"/>
<feature type="binding site" evidence="11">
    <location>
        <position position="159"/>
    </location>
    <ligand>
        <name>ATP</name>
        <dbReference type="ChEBI" id="CHEBI:30616"/>
    </ligand>
</feature>
<evidence type="ECO:0000256" key="5">
    <source>
        <dbReference type="ARBA" id="ARBA00022723"/>
    </source>
</evidence>
<dbReference type="Gene3D" id="1.10.246.80">
    <property type="match status" value="1"/>
</dbReference>
<dbReference type="SUPFAM" id="SSF81301">
    <property type="entry name" value="Nucleotidyltransferase"/>
    <property type="match status" value="1"/>
</dbReference>
<dbReference type="GO" id="GO:0000049">
    <property type="term" value="F:tRNA binding"/>
    <property type="evidence" value="ECO:0007669"/>
    <property type="project" value="UniProtKB-UniRule"/>
</dbReference>
<comment type="miscellaneous">
    <text evidence="11">A single active site specifically recognizes both ATP and CTP and is responsible for their addition.</text>
</comment>
<dbReference type="EMBL" id="BJYE01000011">
    <property type="protein sequence ID" value="GEN56676.1"/>
    <property type="molecule type" value="Genomic_DNA"/>
</dbReference>
<feature type="binding site" evidence="11">
    <location>
        <position position="153"/>
    </location>
    <ligand>
        <name>CTP</name>
        <dbReference type="ChEBI" id="CHEBI:37563"/>
    </ligand>
</feature>
<keyword evidence="3 11" id="KW-0819">tRNA processing</keyword>
<evidence type="ECO:0000256" key="6">
    <source>
        <dbReference type="ARBA" id="ARBA00022741"/>
    </source>
</evidence>
<keyword evidence="8 11" id="KW-0067">ATP-binding</keyword>
<keyword evidence="4 11" id="KW-0548">Nucleotidyltransferase</keyword>
<evidence type="ECO:0000313" key="15">
    <source>
        <dbReference type="EMBL" id="GEN56676.1"/>
    </source>
</evidence>
<dbReference type="Proteomes" id="UP000321400">
    <property type="component" value="Unassembled WGS sequence"/>
</dbReference>
<feature type="domain" description="CCA-adding enzyme C-terminal" evidence="14">
    <location>
        <begin position="250"/>
        <end position="388"/>
    </location>
</feature>
<dbReference type="GO" id="GO:0004810">
    <property type="term" value="F:CCA tRNA nucleotidyltransferase activity"/>
    <property type="evidence" value="ECO:0007669"/>
    <property type="project" value="UniProtKB-UniRule"/>
</dbReference>
<dbReference type="OrthoDB" id="9805698at2"/>
<keyword evidence="16" id="KW-1185">Reference proteome</keyword>
<dbReference type="InterPro" id="IPR032828">
    <property type="entry name" value="PolyA_RNA-bd"/>
</dbReference>
<evidence type="ECO:0000256" key="10">
    <source>
        <dbReference type="ARBA" id="ARBA00022884"/>
    </source>
</evidence>
<comment type="subunit">
    <text evidence="11">Homodimer.</text>
</comment>
<dbReference type="HAMAP" id="MF_01263">
    <property type="entry name" value="CCA_bact_type3"/>
    <property type="match status" value="1"/>
</dbReference>